<organism evidence="2 3">
    <name type="scientific">Pseudomonas mandelii</name>
    <dbReference type="NCBI Taxonomy" id="75612"/>
    <lineage>
        <taxon>Bacteria</taxon>
        <taxon>Pseudomonadati</taxon>
        <taxon>Pseudomonadota</taxon>
        <taxon>Gammaproteobacteria</taxon>
        <taxon>Pseudomonadales</taxon>
        <taxon>Pseudomonadaceae</taxon>
        <taxon>Pseudomonas</taxon>
    </lineage>
</organism>
<accession>A0A502HVA6</accession>
<name>A0A502HVA6_9PSED</name>
<dbReference type="GO" id="GO:0003677">
    <property type="term" value="F:DNA binding"/>
    <property type="evidence" value="ECO:0007669"/>
    <property type="project" value="InterPro"/>
</dbReference>
<evidence type="ECO:0008006" key="4">
    <source>
        <dbReference type="Google" id="ProtNLM"/>
    </source>
</evidence>
<dbReference type="InterPro" id="IPR013762">
    <property type="entry name" value="Integrase-like_cat_sf"/>
</dbReference>
<dbReference type="AlphaFoldDB" id="A0A502HVA6"/>
<evidence type="ECO:0000313" key="2">
    <source>
        <dbReference type="EMBL" id="TPG77118.1"/>
    </source>
</evidence>
<keyword evidence="1" id="KW-0233">DNA recombination</keyword>
<dbReference type="Gene3D" id="1.10.443.10">
    <property type="entry name" value="Intergrase catalytic core"/>
    <property type="match status" value="1"/>
</dbReference>
<dbReference type="GO" id="GO:0015074">
    <property type="term" value="P:DNA integration"/>
    <property type="evidence" value="ECO:0007669"/>
    <property type="project" value="InterPro"/>
</dbReference>
<evidence type="ECO:0000313" key="3">
    <source>
        <dbReference type="Proteomes" id="UP000320914"/>
    </source>
</evidence>
<dbReference type="GO" id="GO:0006310">
    <property type="term" value="P:DNA recombination"/>
    <property type="evidence" value="ECO:0007669"/>
    <property type="project" value="UniProtKB-KW"/>
</dbReference>
<evidence type="ECO:0000256" key="1">
    <source>
        <dbReference type="ARBA" id="ARBA00023172"/>
    </source>
</evidence>
<comment type="caution">
    <text evidence="2">The sequence shown here is derived from an EMBL/GenBank/DDBJ whole genome shotgun (WGS) entry which is preliminary data.</text>
</comment>
<sequence>MTNAIPFHSKAQLTNQKKLANYIHLAQHISPVWKSLPGFSWSANIWNTPRGLLRFMKYGVKLHSRALPTPEQQFDPGYMEFAKAYLLNSRRGDPSKAFRVDYLAVQIIDAALIEVDGYADITRLSPLHLEKAIDIIKKRKKGQLNAAVALKALVRVVAQQNITSHNLKYWEHPFSAKDLAKDEEPTRSSLPDDDALLAFAEIFSRGYHADLDDEAVYVSSITAILLSVPMRIAEKMRLRLDSLKSETDKKGGIQWYLHYYSTKNKKMVTKGIPAVMADHCREAFRRLESITQESRKLARHLESGSTSFYPHPGVPDVPPDQILTMQEVLEALGRPTIPSAESQMKRLAGNYQLEGWTLNTLWEVVRAYNMRKNPFFPYQVNPDLYPVKPPKMSESLLCFRTFQISELKPTSPVLLAPTNQHHYSIRVAPSKVSSVNGKTYESFLSRHGYPDTSVRSHQLRHFLNTAAKEAGQSIEFITHWSGRASVKQTRDYIHLDPKREARKLSESLIPVADVTPEPITAAEYDVRKKGAIITTRYGICMHPWTTNVCQKSADCLNCSELLHCKGHKNSLQAVKVERDHVAENLEATLKEIEAGNRPATRWVDTHTRYLERLNQIVAMHENPDIPDGSPVQMAGKDFTHAKRILAKKHPQLDKDSVVTDILDDIYDDDLRLCLDEMMGMK</sequence>
<dbReference type="RefSeq" id="WP_140682754.1">
    <property type="nucleotide sequence ID" value="NZ_RCZA01000014.1"/>
</dbReference>
<reference evidence="2 3" key="1">
    <citation type="journal article" date="2019" name="Environ. Microbiol.">
        <title>Species interactions and distinct microbial communities in high Arctic permafrost affected cryosols are associated with the CH4 and CO2 gas fluxes.</title>
        <authorList>
            <person name="Altshuler I."/>
            <person name="Hamel J."/>
            <person name="Turney S."/>
            <person name="Magnuson E."/>
            <person name="Levesque R."/>
            <person name="Greer C."/>
            <person name="Whyte L.G."/>
        </authorList>
    </citation>
    <scope>NUCLEOTIDE SEQUENCE [LARGE SCALE GENOMIC DNA]</scope>
    <source>
        <strain evidence="2 3">OWC5</strain>
    </source>
</reference>
<gene>
    <name evidence="2" type="ORF">EAH74_27730</name>
</gene>
<dbReference type="EMBL" id="RCZA01000014">
    <property type="protein sequence ID" value="TPG77118.1"/>
    <property type="molecule type" value="Genomic_DNA"/>
</dbReference>
<protein>
    <recommendedName>
        <fullName evidence="4">Integrase</fullName>
    </recommendedName>
</protein>
<dbReference type="Proteomes" id="UP000320914">
    <property type="component" value="Unassembled WGS sequence"/>
</dbReference>
<dbReference type="InterPro" id="IPR011010">
    <property type="entry name" value="DNA_brk_join_enz"/>
</dbReference>
<proteinExistence type="predicted"/>
<dbReference type="SUPFAM" id="SSF56349">
    <property type="entry name" value="DNA breaking-rejoining enzymes"/>
    <property type="match status" value="1"/>
</dbReference>